<comment type="similarity">
    <text evidence="1">Belongs to the peptidase C85 family.</text>
</comment>
<dbReference type="InterPro" id="IPR050704">
    <property type="entry name" value="Peptidase_C85-like"/>
</dbReference>
<evidence type="ECO:0000313" key="4">
    <source>
        <dbReference type="EMBL" id="ABP00121.1"/>
    </source>
</evidence>
<organism evidence="4 5">
    <name type="scientific">Ostreococcus lucimarinus (strain CCE9901)</name>
    <dbReference type="NCBI Taxonomy" id="436017"/>
    <lineage>
        <taxon>Eukaryota</taxon>
        <taxon>Viridiplantae</taxon>
        <taxon>Chlorophyta</taxon>
        <taxon>Mamiellophyceae</taxon>
        <taxon>Mamiellales</taxon>
        <taxon>Bathycoccaceae</taxon>
        <taxon>Ostreococcus</taxon>
    </lineage>
</organism>
<dbReference type="GO" id="GO:0004843">
    <property type="term" value="F:cysteine-type deubiquitinase activity"/>
    <property type="evidence" value="ECO:0007669"/>
    <property type="project" value="TreeGrafter"/>
</dbReference>
<keyword evidence="5" id="KW-1185">Reference proteome</keyword>
<dbReference type="OrthoDB" id="415023at2759"/>
<dbReference type="OMA" id="QDQLVFS"/>
<dbReference type="EMBL" id="CP000596">
    <property type="protein sequence ID" value="ABP00121.1"/>
    <property type="molecule type" value="Genomic_DNA"/>
</dbReference>
<dbReference type="Gene3D" id="3.90.70.80">
    <property type="match status" value="1"/>
</dbReference>
<dbReference type="AlphaFoldDB" id="A4S8V5"/>
<dbReference type="PANTHER" id="PTHR12419:SF10">
    <property type="entry name" value="DEUBIQUITINASE OTUD6B"/>
    <property type="match status" value="1"/>
</dbReference>
<reference evidence="4 5" key="1">
    <citation type="journal article" date="2007" name="Proc. Natl. Acad. Sci. U.S.A.">
        <title>The tiny eukaryote Ostreococcus provides genomic insights into the paradox of plankton speciation.</title>
        <authorList>
            <person name="Palenik B."/>
            <person name="Grimwood J."/>
            <person name="Aerts A."/>
            <person name="Rouze P."/>
            <person name="Salamov A."/>
            <person name="Putnam N."/>
            <person name="Dupont C."/>
            <person name="Jorgensen R."/>
            <person name="Derelle E."/>
            <person name="Rombauts S."/>
            <person name="Zhou K."/>
            <person name="Otillar R."/>
            <person name="Merchant S.S."/>
            <person name="Podell S."/>
            <person name="Gaasterland T."/>
            <person name="Napoli C."/>
            <person name="Gendler K."/>
            <person name="Manuell A."/>
            <person name="Tai V."/>
            <person name="Vallon O."/>
            <person name="Piganeau G."/>
            <person name="Jancek S."/>
            <person name="Heijde M."/>
            <person name="Jabbari K."/>
            <person name="Bowler C."/>
            <person name="Lohr M."/>
            <person name="Robbens S."/>
            <person name="Werner G."/>
            <person name="Dubchak I."/>
            <person name="Pazour G.J."/>
            <person name="Ren Q."/>
            <person name="Paulsen I."/>
            <person name="Delwiche C."/>
            <person name="Schmutz J."/>
            <person name="Rokhsar D."/>
            <person name="Van de Peer Y."/>
            <person name="Moreau H."/>
            <person name="Grigoriev I.V."/>
        </authorList>
    </citation>
    <scope>NUCLEOTIDE SEQUENCE [LARGE SCALE GENOMIC DNA]</scope>
    <source>
        <strain evidence="4 5">CCE9901</strain>
    </source>
</reference>
<dbReference type="RefSeq" id="XP_001421827.1">
    <property type="nucleotide sequence ID" value="XM_001421790.1"/>
</dbReference>
<evidence type="ECO:0000256" key="2">
    <source>
        <dbReference type="SAM" id="MobiDB-lite"/>
    </source>
</evidence>
<dbReference type="HOGENOM" id="CLU_034963_0_0_1"/>
<evidence type="ECO:0000259" key="3">
    <source>
        <dbReference type="PROSITE" id="PS50802"/>
    </source>
</evidence>
<feature type="domain" description="OTU" evidence="3">
    <location>
        <begin position="189"/>
        <end position="330"/>
    </location>
</feature>
<protein>
    <recommendedName>
        <fullName evidence="3">OTU domain-containing protein</fullName>
    </recommendedName>
</protein>
<dbReference type="Gramene" id="ABP00121">
    <property type="protein sequence ID" value="ABP00121"/>
    <property type="gene ID" value="OSTLU_89365"/>
</dbReference>
<dbReference type="CDD" id="cd22797">
    <property type="entry name" value="OTU_plant_OTU5-like"/>
    <property type="match status" value="1"/>
</dbReference>
<feature type="compositionally biased region" description="Basic and acidic residues" evidence="2">
    <location>
        <begin position="126"/>
        <end position="138"/>
    </location>
</feature>
<dbReference type="Proteomes" id="UP000001568">
    <property type="component" value="Chromosome 16"/>
</dbReference>
<evidence type="ECO:0000313" key="5">
    <source>
        <dbReference type="Proteomes" id="UP000001568"/>
    </source>
</evidence>
<proteinExistence type="inferred from homology"/>
<dbReference type="GeneID" id="5006117"/>
<name>A4S8V5_OSTLU</name>
<gene>
    <name evidence="4" type="ORF">OSTLU_89365</name>
</gene>
<dbReference type="GO" id="GO:0016579">
    <property type="term" value="P:protein deubiquitination"/>
    <property type="evidence" value="ECO:0007669"/>
    <property type="project" value="TreeGrafter"/>
</dbReference>
<dbReference type="STRING" id="436017.A4S8V5"/>
<dbReference type="MEROPS" id="C85.008"/>
<dbReference type="eggNOG" id="KOG2606">
    <property type="taxonomic scope" value="Eukaryota"/>
</dbReference>
<dbReference type="KEGG" id="olu:OSTLU_89365"/>
<dbReference type="PROSITE" id="PS50802">
    <property type="entry name" value="OTU"/>
    <property type="match status" value="1"/>
</dbReference>
<dbReference type="Pfam" id="PF02338">
    <property type="entry name" value="OTU"/>
    <property type="match status" value="1"/>
</dbReference>
<dbReference type="InterPro" id="IPR038765">
    <property type="entry name" value="Papain-like_cys_pep_sf"/>
</dbReference>
<feature type="region of interest" description="Disordered" evidence="2">
    <location>
        <begin position="112"/>
        <end position="153"/>
    </location>
</feature>
<accession>A4S8V5</accession>
<dbReference type="InterPro" id="IPR003323">
    <property type="entry name" value="OTU_dom"/>
</dbReference>
<feature type="compositionally biased region" description="Basic residues" evidence="2">
    <location>
        <begin position="139"/>
        <end position="149"/>
    </location>
</feature>
<evidence type="ECO:0000256" key="1">
    <source>
        <dbReference type="ARBA" id="ARBA00010407"/>
    </source>
</evidence>
<sequence>MGRKKSSSVAADASRDVPAHLVTTEIDVTALTYEEIQARHREQLEEIESLVTKLYGATPGKKDKEKAMRAVGVVSDRHYQEMMAWEDANEASEANETSDGEADANAAAAALRDQATLTNDDDDDEKEAKESDESEKQKKPSKAMARKAKRAAEEAAREARIAAEKAALGPSAQAMESEVLRSRLAPLGLRVKEIRADGHCLYRSIDDQLVKVTGSGHEGGYEGLRATCAATMRDDEDSFRPFIGDCAEQTPEADERWRAYVREVESTATWGGQLEIMALSKALRRRIQVFSATMPVVVMGEDFDEDGALRVAYHRHAFGLGEHYNSVEDDKK</sequence>
<dbReference type="PANTHER" id="PTHR12419">
    <property type="entry name" value="OTU DOMAIN CONTAINING PROTEIN"/>
    <property type="match status" value="1"/>
</dbReference>
<dbReference type="SUPFAM" id="SSF54001">
    <property type="entry name" value="Cysteine proteinases"/>
    <property type="match status" value="1"/>
</dbReference>